<evidence type="ECO:0000313" key="1">
    <source>
        <dbReference type="EMBL" id="MEE6259746.1"/>
    </source>
</evidence>
<organism evidence="1 2">
    <name type="scientific">Plantactinospora sonchi</name>
    <dbReference type="NCBI Taxonomy" id="1544735"/>
    <lineage>
        <taxon>Bacteria</taxon>
        <taxon>Bacillati</taxon>
        <taxon>Actinomycetota</taxon>
        <taxon>Actinomycetes</taxon>
        <taxon>Micromonosporales</taxon>
        <taxon>Micromonosporaceae</taxon>
        <taxon>Plantactinospora</taxon>
    </lineage>
</organism>
<dbReference type="Pfam" id="PF20120">
    <property type="entry name" value="DUF6510"/>
    <property type="match status" value="1"/>
</dbReference>
<sequence length="99" mass="10390">MDYLDGNMLAGPLAEVFAVDLTTATGRCASCGRTGPVAGLRIYANAPGVVARCPSCQEVILRLVRTPTSAWLDLRGATFLQVPMPAEPVMMPGPNPTAM</sequence>
<protein>
    <submittedName>
        <fullName evidence="1">DUF6510 family protein</fullName>
    </submittedName>
</protein>
<dbReference type="EMBL" id="JAZGQK010000012">
    <property type="protein sequence ID" value="MEE6259746.1"/>
    <property type="molecule type" value="Genomic_DNA"/>
</dbReference>
<reference evidence="1 2" key="1">
    <citation type="submission" date="2024-01" db="EMBL/GenBank/DDBJ databases">
        <title>Genome insights into Plantactinospora sonchi sp. nov.</title>
        <authorList>
            <person name="Wang L."/>
        </authorList>
    </citation>
    <scope>NUCLEOTIDE SEQUENCE [LARGE SCALE GENOMIC DNA]</scope>
    <source>
        <strain evidence="1 2">NEAU-QY2</strain>
    </source>
</reference>
<name>A0ABU7RTN5_9ACTN</name>
<accession>A0ABU7RTN5</accession>
<gene>
    <name evidence="1" type="ORF">V1633_14755</name>
</gene>
<dbReference type="Proteomes" id="UP001332243">
    <property type="component" value="Unassembled WGS sequence"/>
</dbReference>
<evidence type="ECO:0000313" key="2">
    <source>
        <dbReference type="Proteomes" id="UP001332243"/>
    </source>
</evidence>
<dbReference type="InterPro" id="IPR045423">
    <property type="entry name" value="DUF6510"/>
</dbReference>
<keyword evidence="2" id="KW-1185">Reference proteome</keyword>
<proteinExistence type="predicted"/>
<comment type="caution">
    <text evidence="1">The sequence shown here is derived from an EMBL/GenBank/DDBJ whole genome shotgun (WGS) entry which is preliminary data.</text>
</comment>